<comment type="subcellular location">
    <subcellularLocation>
        <location evidence="1">Cell membrane</location>
        <topology evidence="1">Lipid-anchor</topology>
        <orientation evidence="1">Cytoplasmic side</orientation>
    </subcellularLocation>
</comment>
<gene>
    <name evidence="4" type="primary">ras2_1</name>
    <name evidence="4" type="ORF">VNI00_015213</name>
</gene>
<dbReference type="SUPFAM" id="SSF52540">
    <property type="entry name" value="P-loop containing nucleoside triphosphate hydrolases"/>
    <property type="match status" value="1"/>
</dbReference>
<keyword evidence="3" id="KW-0342">GTP-binding</keyword>
<accession>A0AAW0BMD5</accession>
<dbReference type="Pfam" id="PF00071">
    <property type="entry name" value="Ras"/>
    <property type="match status" value="1"/>
</dbReference>
<dbReference type="InterPro" id="IPR027417">
    <property type="entry name" value="P-loop_NTPase"/>
</dbReference>
<dbReference type="AlphaFoldDB" id="A0AAW0BMD5"/>
<dbReference type="PROSITE" id="PS51419">
    <property type="entry name" value="RAB"/>
    <property type="match status" value="1"/>
</dbReference>
<dbReference type="PANTHER" id="PTHR24070">
    <property type="entry name" value="RAS, DI-RAS, AND RHEB FAMILY MEMBERS OF SMALL GTPASE SUPERFAMILY"/>
    <property type="match status" value="1"/>
</dbReference>
<dbReference type="GO" id="GO:0005886">
    <property type="term" value="C:plasma membrane"/>
    <property type="evidence" value="ECO:0007669"/>
    <property type="project" value="UniProtKB-SubCell"/>
</dbReference>
<proteinExistence type="predicted"/>
<evidence type="ECO:0000256" key="3">
    <source>
        <dbReference type="ARBA" id="ARBA00023134"/>
    </source>
</evidence>
<reference evidence="4 5" key="1">
    <citation type="submission" date="2024-01" db="EMBL/GenBank/DDBJ databases">
        <title>A draft genome for a cacao thread blight-causing isolate of Paramarasmius palmivorus.</title>
        <authorList>
            <person name="Baruah I.K."/>
            <person name="Bukari Y."/>
            <person name="Amoako-Attah I."/>
            <person name="Meinhardt L.W."/>
            <person name="Bailey B.A."/>
            <person name="Cohen S.P."/>
        </authorList>
    </citation>
    <scope>NUCLEOTIDE SEQUENCE [LARGE SCALE GENOMIC DNA]</scope>
    <source>
        <strain evidence="4 5">GH-12</strain>
    </source>
</reference>
<dbReference type="SMART" id="SM00175">
    <property type="entry name" value="RAB"/>
    <property type="match status" value="1"/>
</dbReference>
<dbReference type="InterPro" id="IPR001806">
    <property type="entry name" value="Small_GTPase"/>
</dbReference>
<sequence>MVAHDARSLPLAVLLSRAPSYIVIETYDPTIEDAFSRQLVVEDRMCAVEVIDTAGQEEFSTLRNQWIRGAEAFVVVYSVTSESSLRSIEKFWQAVQDVKKNSPPCIVVGNQIDRKLQREVTEAEGAALARRYGCEHVEASAKTSQNVLYPFAHLVSDVRKRRAAQEAEIEEEETATDCGRCFIM</sequence>
<evidence type="ECO:0000313" key="4">
    <source>
        <dbReference type="EMBL" id="KAK7027468.1"/>
    </source>
</evidence>
<evidence type="ECO:0000256" key="2">
    <source>
        <dbReference type="ARBA" id="ARBA00022741"/>
    </source>
</evidence>
<name>A0AAW0BMD5_9AGAR</name>
<evidence type="ECO:0000313" key="5">
    <source>
        <dbReference type="Proteomes" id="UP001383192"/>
    </source>
</evidence>
<keyword evidence="5" id="KW-1185">Reference proteome</keyword>
<dbReference type="EMBL" id="JAYKXP010000095">
    <property type="protein sequence ID" value="KAK7027468.1"/>
    <property type="molecule type" value="Genomic_DNA"/>
</dbReference>
<evidence type="ECO:0000256" key="1">
    <source>
        <dbReference type="ARBA" id="ARBA00004342"/>
    </source>
</evidence>
<dbReference type="Gene3D" id="3.40.50.300">
    <property type="entry name" value="P-loop containing nucleotide triphosphate hydrolases"/>
    <property type="match status" value="1"/>
</dbReference>
<dbReference type="InterPro" id="IPR005225">
    <property type="entry name" value="Small_GTP-bd"/>
</dbReference>
<dbReference type="SMART" id="SM00174">
    <property type="entry name" value="RHO"/>
    <property type="match status" value="1"/>
</dbReference>
<organism evidence="4 5">
    <name type="scientific">Paramarasmius palmivorus</name>
    <dbReference type="NCBI Taxonomy" id="297713"/>
    <lineage>
        <taxon>Eukaryota</taxon>
        <taxon>Fungi</taxon>
        <taxon>Dikarya</taxon>
        <taxon>Basidiomycota</taxon>
        <taxon>Agaricomycotina</taxon>
        <taxon>Agaricomycetes</taxon>
        <taxon>Agaricomycetidae</taxon>
        <taxon>Agaricales</taxon>
        <taxon>Marasmiineae</taxon>
        <taxon>Marasmiaceae</taxon>
        <taxon>Paramarasmius</taxon>
    </lineage>
</organism>
<dbReference type="PRINTS" id="PR00449">
    <property type="entry name" value="RASTRNSFRMNG"/>
</dbReference>
<keyword evidence="2" id="KW-0547">Nucleotide-binding</keyword>
<dbReference type="GO" id="GO:0007165">
    <property type="term" value="P:signal transduction"/>
    <property type="evidence" value="ECO:0007669"/>
    <property type="project" value="InterPro"/>
</dbReference>
<dbReference type="Proteomes" id="UP001383192">
    <property type="component" value="Unassembled WGS sequence"/>
</dbReference>
<dbReference type="PROSITE" id="PS51421">
    <property type="entry name" value="RAS"/>
    <property type="match status" value="1"/>
</dbReference>
<dbReference type="SMART" id="SM00173">
    <property type="entry name" value="RAS"/>
    <property type="match status" value="1"/>
</dbReference>
<dbReference type="GO" id="GO:0005525">
    <property type="term" value="F:GTP binding"/>
    <property type="evidence" value="ECO:0007669"/>
    <property type="project" value="UniProtKB-KW"/>
</dbReference>
<protein>
    <submittedName>
        <fullName evidence="4">RAS2 protein</fullName>
    </submittedName>
</protein>
<comment type="caution">
    <text evidence="4">The sequence shown here is derived from an EMBL/GenBank/DDBJ whole genome shotgun (WGS) entry which is preliminary data.</text>
</comment>
<dbReference type="GO" id="GO:0003924">
    <property type="term" value="F:GTPase activity"/>
    <property type="evidence" value="ECO:0007669"/>
    <property type="project" value="InterPro"/>
</dbReference>
<dbReference type="PROSITE" id="PS51420">
    <property type="entry name" value="RHO"/>
    <property type="match status" value="1"/>
</dbReference>
<dbReference type="NCBIfam" id="TIGR00231">
    <property type="entry name" value="small_GTP"/>
    <property type="match status" value="1"/>
</dbReference>
<dbReference type="InterPro" id="IPR020849">
    <property type="entry name" value="Small_GTPase_Ras-type"/>
</dbReference>